<evidence type="ECO:0008006" key="3">
    <source>
        <dbReference type="Google" id="ProtNLM"/>
    </source>
</evidence>
<proteinExistence type="predicted"/>
<evidence type="ECO:0000313" key="2">
    <source>
        <dbReference type="Proteomes" id="UP001054945"/>
    </source>
</evidence>
<reference evidence="1 2" key="1">
    <citation type="submission" date="2021-06" db="EMBL/GenBank/DDBJ databases">
        <title>Caerostris extrusa draft genome.</title>
        <authorList>
            <person name="Kono N."/>
            <person name="Arakawa K."/>
        </authorList>
    </citation>
    <scope>NUCLEOTIDE SEQUENCE [LARGE SCALE GENOMIC DNA]</scope>
</reference>
<dbReference type="EMBL" id="BPLR01007730">
    <property type="protein sequence ID" value="GIY19238.1"/>
    <property type="molecule type" value="Genomic_DNA"/>
</dbReference>
<comment type="caution">
    <text evidence="1">The sequence shown here is derived from an EMBL/GenBank/DDBJ whole genome shotgun (WGS) entry which is preliminary data.</text>
</comment>
<evidence type="ECO:0000313" key="1">
    <source>
        <dbReference type="EMBL" id="GIY19238.1"/>
    </source>
</evidence>
<name>A0AAV4RAA5_CAEEX</name>
<dbReference type="AlphaFoldDB" id="A0AAV4RAA5"/>
<gene>
    <name evidence="1" type="ORF">CEXT_722901</name>
</gene>
<sequence length="108" mass="12739">MSHRIPQGMLTSLLSEAYLSFVLKENIIQCEKCTFLRGTMPAELREEIQGISRKLFIFFQETGFVNALMYVSYEEVGWRILDETTVVSHFFSKVVKRFMYFSTSRYKL</sequence>
<organism evidence="1 2">
    <name type="scientific">Caerostris extrusa</name>
    <name type="common">Bark spider</name>
    <name type="synonym">Caerostris bankana</name>
    <dbReference type="NCBI Taxonomy" id="172846"/>
    <lineage>
        <taxon>Eukaryota</taxon>
        <taxon>Metazoa</taxon>
        <taxon>Ecdysozoa</taxon>
        <taxon>Arthropoda</taxon>
        <taxon>Chelicerata</taxon>
        <taxon>Arachnida</taxon>
        <taxon>Araneae</taxon>
        <taxon>Araneomorphae</taxon>
        <taxon>Entelegynae</taxon>
        <taxon>Araneoidea</taxon>
        <taxon>Araneidae</taxon>
        <taxon>Caerostris</taxon>
    </lineage>
</organism>
<accession>A0AAV4RAA5</accession>
<protein>
    <recommendedName>
        <fullName evidence="3">Reverse transcriptase</fullName>
    </recommendedName>
</protein>
<dbReference type="Proteomes" id="UP001054945">
    <property type="component" value="Unassembled WGS sequence"/>
</dbReference>
<keyword evidence="2" id="KW-1185">Reference proteome</keyword>